<organism evidence="1">
    <name type="scientific">Zea mays</name>
    <name type="common">Maize</name>
    <dbReference type="NCBI Taxonomy" id="4577"/>
    <lineage>
        <taxon>Eukaryota</taxon>
        <taxon>Viridiplantae</taxon>
        <taxon>Streptophyta</taxon>
        <taxon>Embryophyta</taxon>
        <taxon>Tracheophyta</taxon>
        <taxon>Spermatophyta</taxon>
        <taxon>Magnoliopsida</taxon>
        <taxon>Liliopsida</taxon>
        <taxon>Poales</taxon>
        <taxon>Poaceae</taxon>
        <taxon>PACMAD clade</taxon>
        <taxon>Panicoideae</taxon>
        <taxon>Andropogonodae</taxon>
        <taxon>Andropogoneae</taxon>
        <taxon>Tripsacinae</taxon>
        <taxon>Zea</taxon>
    </lineage>
</organism>
<protein>
    <submittedName>
        <fullName evidence="1">Uncharacterized protein</fullName>
    </submittedName>
</protein>
<proteinExistence type="predicted"/>
<evidence type="ECO:0000313" key="1">
    <source>
        <dbReference type="EMBL" id="PWZ55510.1"/>
    </source>
</evidence>
<dbReference type="Proteomes" id="UP000251960">
    <property type="component" value="Chromosome 1"/>
</dbReference>
<sequence>MSLVILSITKAKKDKGSKRIVNRVLF</sequence>
<gene>
    <name evidence="1" type="ORF">Zm00014a_032409</name>
</gene>
<reference evidence="1" key="1">
    <citation type="journal article" date="2018" name="Nat. Genet.">
        <title>Extensive intraspecific gene order and gene structural variations between Mo17 and other maize genomes.</title>
        <authorList>
            <person name="Sun S."/>
            <person name="Zhou Y."/>
            <person name="Chen J."/>
            <person name="Shi J."/>
            <person name="Zhao H."/>
            <person name="Zhao H."/>
            <person name="Song W."/>
            <person name="Zhang M."/>
            <person name="Cui Y."/>
            <person name="Dong X."/>
            <person name="Liu H."/>
            <person name="Ma X."/>
            <person name="Jiao Y."/>
            <person name="Wang B."/>
            <person name="Wei X."/>
            <person name="Stein J.C."/>
            <person name="Glaubitz J.C."/>
            <person name="Lu F."/>
            <person name="Yu G."/>
            <person name="Liang C."/>
            <person name="Fengler K."/>
            <person name="Li B."/>
            <person name="Rafalski A."/>
            <person name="Schnable P.S."/>
            <person name="Ware D.H."/>
            <person name="Buckler E.S."/>
            <person name="Lai J."/>
        </authorList>
    </citation>
    <scope>NUCLEOTIDE SEQUENCE [LARGE SCALE GENOMIC DNA]</scope>
    <source>
        <tissue evidence="1">Seedling</tissue>
    </source>
</reference>
<dbReference type="AlphaFoldDB" id="A0A317YA67"/>
<accession>A0A317YA67</accession>
<name>A0A317YA67_MAIZE</name>
<dbReference type="EMBL" id="NCVQ01000001">
    <property type="protein sequence ID" value="PWZ55510.1"/>
    <property type="molecule type" value="Genomic_DNA"/>
</dbReference>
<comment type="caution">
    <text evidence="1">The sequence shown here is derived from an EMBL/GenBank/DDBJ whole genome shotgun (WGS) entry which is preliminary data.</text>
</comment>